<dbReference type="PANTHER" id="PTHR23132">
    <property type="entry name" value="D-ALANINE--D-ALANINE LIGASE"/>
    <property type="match status" value="1"/>
</dbReference>
<dbReference type="InterPro" id="IPR013815">
    <property type="entry name" value="ATP_grasp_subdomain_1"/>
</dbReference>
<feature type="binding site" evidence="15">
    <location>
        <position position="278"/>
    </location>
    <ligand>
        <name>Mg(2+)</name>
        <dbReference type="ChEBI" id="CHEBI:18420"/>
        <label>1</label>
    </ligand>
</feature>
<feature type="binding site" evidence="15">
    <location>
        <position position="292"/>
    </location>
    <ligand>
        <name>Mg(2+)</name>
        <dbReference type="ChEBI" id="CHEBI:18420"/>
        <label>2</label>
    </ligand>
</feature>
<proteinExistence type="inferred from homology"/>
<evidence type="ECO:0000313" key="19">
    <source>
        <dbReference type="Proteomes" id="UP000249645"/>
    </source>
</evidence>
<evidence type="ECO:0000256" key="3">
    <source>
        <dbReference type="ARBA" id="ARBA00010871"/>
    </source>
</evidence>
<keyword evidence="5 13" id="KW-0963">Cytoplasm</keyword>
<comment type="cofactor">
    <cofactor evidence="1">
        <name>Mn(2+)</name>
        <dbReference type="ChEBI" id="CHEBI:29035"/>
    </cofactor>
</comment>
<evidence type="ECO:0000259" key="17">
    <source>
        <dbReference type="PROSITE" id="PS50975"/>
    </source>
</evidence>
<name>A0A2W5H7M1_9SPHI</name>
<keyword evidence="15" id="KW-0479">Metal-binding</keyword>
<dbReference type="GO" id="GO:0005737">
    <property type="term" value="C:cytoplasm"/>
    <property type="evidence" value="ECO:0007669"/>
    <property type="project" value="UniProtKB-SubCell"/>
</dbReference>
<feature type="binding site" evidence="15">
    <location>
        <position position="292"/>
    </location>
    <ligand>
        <name>Mg(2+)</name>
        <dbReference type="ChEBI" id="CHEBI:18420"/>
        <label>1</label>
    </ligand>
</feature>
<dbReference type="GO" id="GO:0046872">
    <property type="term" value="F:metal ion binding"/>
    <property type="evidence" value="ECO:0007669"/>
    <property type="project" value="UniProtKB-KW"/>
</dbReference>
<evidence type="ECO:0000256" key="15">
    <source>
        <dbReference type="PIRSR" id="PIRSR039102-3"/>
    </source>
</evidence>
<gene>
    <name evidence="13" type="primary">ddl</name>
    <name evidence="18" type="ORF">DI598_07005</name>
</gene>
<sequence length="332" mass="36955">MKKQIALVTGGYSGEAVVSYQSAHTVENNIDRDLFDVYKIDITPDGWYYVPTEGVRLPVDKSHFTVQNGEKTVKFDAALMCIHGTPGEDGKLQGYLDLMRIPYTTCDTTTSALTFNKRFTVAVAAFGGIHVAKSVLLFAGQPYDIASIQKMRFPLFVKPNNGGSSIGMSKLESDKAEEIKSSLDKAFGVDDQVLVEECITGREFTIGVFKHKGEIITLPMTEILKPEGLHFFDFEAKYHGQNLEVTPAEASEHMAKKVQETAKKVYQVLNCKGIIRIDFIYNEEIDQPFMLEVNTVPGQTAASLVPQQLAAMNWPLKDFYTALIQEVLPHQD</sequence>
<comment type="caution">
    <text evidence="18">The sequence shown here is derived from an EMBL/GenBank/DDBJ whole genome shotgun (WGS) entry which is preliminary data.</text>
</comment>
<evidence type="ECO:0000256" key="1">
    <source>
        <dbReference type="ARBA" id="ARBA00001936"/>
    </source>
</evidence>
<organism evidence="18 19">
    <name type="scientific">Pseudopedobacter saltans</name>
    <dbReference type="NCBI Taxonomy" id="151895"/>
    <lineage>
        <taxon>Bacteria</taxon>
        <taxon>Pseudomonadati</taxon>
        <taxon>Bacteroidota</taxon>
        <taxon>Sphingobacteriia</taxon>
        <taxon>Sphingobacteriales</taxon>
        <taxon>Sphingobacteriaceae</taxon>
        <taxon>Pseudopedobacter</taxon>
    </lineage>
</organism>
<dbReference type="SUPFAM" id="SSF52440">
    <property type="entry name" value="PreATP-grasp domain"/>
    <property type="match status" value="1"/>
</dbReference>
<dbReference type="Gene3D" id="3.30.470.20">
    <property type="entry name" value="ATP-grasp fold, B domain"/>
    <property type="match status" value="1"/>
</dbReference>
<dbReference type="InterPro" id="IPR016185">
    <property type="entry name" value="PreATP-grasp_dom_sf"/>
</dbReference>
<feature type="active site" evidence="14">
    <location>
        <position position="303"/>
    </location>
</feature>
<evidence type="ECO:0000256" key="7">
    <source>
        <dbReference type="ARBA" id="ARBA00022741"/>
    </source>
</evidence>
<dbReference type="Gene3D" id="3.40.50.20">
    <property type="match status" value="1"/>
</dbReference>
<dbReference type="NCBIfam" id="TIGR01205">
    <property type="entry name" value="D_ala_D_alaTIGR"/>
    <property type="match status" value="1"/>
</dbReference>
<dbReference type="Pfam" id="PF07478">
    <property type="entry name" value="Dala_Dala_lig_C"/>
    <property type="match status" value="1"/>
</dbReference>
<comment type="similarity">
    <text evidence="3 13">Belongs to the D-alanine--D-alanine ligase family.</text>
</comment>
<evidence type="ECO:0000256" key="8">
    <source>
        <dbReference type="ARBA" id="ARBA00022840"/>
    </source>
</evidence>
<keyword evidence="10 13" id="KW-0573">Peptidoglycan synthesis</keyword>
<dbReference type="InterPro" id="IPR005905">
    <property type="entry name" value="D_ala_D_ala"/>
</dbReference>
<dbReference type="EMBL" id="QFOI01000094">
    <property type="protein sequence ID" value="PZP49799.1"/>
    <property type="molecule type" value="Genomic_DNA"/>
</dbReference>
<dbReference type="EC" id="6.3.2.4" evidence="4 13"/>
<comment type="subcellular location">
    <subcellularLocation>
        <location evidence="2 13">Cytoplasm</location>
    </subcellularLocation>
</comment>
<feature type="active site" evidence="14">
    <location>
        <position position="164"/>
    </location>
</feature>
<dbReference type="GO" id="GO:0008716">
    <property type="term" value="F:D-alanine-D-alanine ligase activity"/>
    <property type="evidence" value="ECO:0007669"/>
    <property type="project" value="UniProtKB-UniRule"/>
</dbReference>
<dbReference type="PIRSF" id="PIRSF039102">
    <property type="entry name" value="Ddl/VanB"/>
    <property type="match status" value="1"/>
</dbReference>
<comment type="function">
    <text evidence="13">Cell wall formation.</text>
</comment>
<protein>
    <recommendedName>
        <fullName evidence="4 13">D-alanine--D-alanine ligase</fullName>
        <ecNumber evidence="4 13">6.3.2.4</ecNumber>
    </recommendedName>
    <alternativeName>
        <fullName evidence="13">D-Ala-D-Ala ligase</fullName>
    </alternativeName>
    <alternativeName>
        <fullName evidence="13">D-alanylalanine synthetase</fullName>
    </alternativeName>
</protein>
<dbReference type="UniPathway" id="UPA00219"/>
<comment type="catalytic activity">
    <reaction evidence="12 13">
        <text>2 D-alanine + ATP = D-alanyl-D-alanine + ADP + phosphate + H(+)</text>
        <dbReference type="Rhea" id="RHEA:11224"/>
        <dbReference type="ChEBI" id="CHEBI:15378"/>
        <dbReference type="ChEBI" id="CHEBI:30616"/>
        <dbReference type="ChEBI" id="CHEBI:43474"/>
        <dbReference type="ChEBI" id="CHEBI:57416"/>
        <dbReference type="ChEBI" id="CHEBI:57822"/>
        <dbReference type="ChEBI" id="CHEBI:456216"/>
        <dbReference type="EC" id="6.3.2.4"/>
    </reaction>
</comment>
<dbReference type="NCBIfam" id="NF002527">
    <property type="entry name" value="PRK01966.1-3"/>
    <property type="match status" value="1"/>
</dbReference>
<feature type="domain" description="ATP-grasp" evidence="17">
    <location>
        <begin position="121"/>
        <end position="325"/>
    </location>
</feature>
<dbReference type="PANTHER" id="PTHR23132:SF23">
    <property type="entry name" value="D-ALANINE--D-ALANINE LIGASE B"/>
    <property type="match status" value="1"/>
</dbReference>
<keyword evidence="15" id="KW-0464">Manganese</keyword>
<evidence type="ECO:0000256" key="13">
    <source>
        <dbReference type="HAMAP-Rule" id="MF_00047"/>
    </source>
</evidence>
<dbReference type="GO" id="GO:0005524">
    <property type="term" value="F:ATP binding"/>
    <property type="evidence" value="ECO:0007669"/>
    <property type="project" value="UniProtKB-UniRule"/>
</dbReference>
<keyword evidence="8 16" id="KW-0067">ATP-binding</keyword>
<dbReference type="PROSITE" id="PS00843">
    <property type="entry name" value="DALA_DALA_LIGASE_1"/>
    <property type="match status" value="1"/>
</dbReference>
<evidence type="ECO:0000256" key="14">
    <source>
        <dbReference type="PIRSR" id="PIRSR039102-1"/>
    </source>
</evidence>
<dbReference type="Gene3D" id="3.30.1490.20">
    <property type="entry name" value="ATP-grasp fold, A domain"/>
    <property type="match status" value="1"/>
</dbReference>
<evidence type="ECO:0000313" key="18">
    <source>
        <dbReference type="EMBL" id="PZP49799.1"/>
    </source>
</evidence>
<evidence type="ECO:0000256" key="5">
    <source>
        <dbReference type="ARBA" id="ARBA00022490"/>
    </source>
</evidence>
<dbReference type="InterPro" id="IPR011761">
    <property type="entry name" value="ATP-grasp"/>
</dbReference>
<dbReference type="GO" id="GO:0009252">
    <property type="term" value="P:peptidoglycan biosynthetic process"/>
    <property type="evidence" value="ECO:0007669"/>
    <property type="project" value="UniProtKB-UniRule"/>
</dbReference>
<evidence type="ECO:0000256" key="2">
    <source>
        <dbReference type="ARBA" id="ARBA00004496"/>
    </source>
</evidence>
<evidence type="ECO:0000256" key="11">
    <source>
        <dbReference type="ARBA" id="ARBA00023316"/>
    </source>
</evidence>
<evidence type="ECO:0000256" key="12">
    <source>
        <dbReference type="ARBA" id="ARBA00047614"/>
    </source>
</evidence>
<evidence type="ECO:0000256" key="10">
    <source>
        <dbReference type="ARBA" id="ARBA00022984"/>
    </source>
</evidence>
<comment type="pathway">
    <text evidence="13">Cell wall biogenesis; peptidoglycan biosynthesis.</text>
</comment>
<dbReference type="Pfam" id="PF01820">
    <property type="entry name" value="Dala_Dala_lig_N"/>
    <property type="match status" value="1"/>
</dbReference>
<comment type="cofactor">
    <cofactor evidence="15">
        <name>Mg(2+)</name>
        <dbReference type="ChEBI" id="CHEBI:18420"/>
    </cofactor>
    <cofactor evidence="15">
        <name>Mn(2+)</name>
        <dbReference type="ChEBI" id="CHEBI:29035"/>
    </cofactor>
    <text evidence="15">Binds 2 magnesium or manganese ions per subunit.</text>
</comment>
<dbReference type="PROSITE" id="PS50975">
    <property type="entry name" value="ATP_GRASP"/>
    <property type="match status" value="1"/>
</dbReference>
<keyword evidence="15" id="KW-0460">Magnesium</keyword>
<dbReference type="AlphaFoldDB" id="A0A2W5H7M1"/>
<feature type="binding site" evidence="15">
    <location>
        <position position="294"/>
    </location>
    <ligand>
        <name>Mg(2+)</name>
        <dbReference type="ChEBI" id="CHEBI:18420"/>
        <label>2</label>
    </ligand>
</feature>
<keyword evidence="11 13" id="KW-0961">Cell wall biogenesis/degradation</keyword>
<dbReference type="HAMAP" id="MF_00047">
    <property type="entry name" value="Dala_Dala_lig"/>
    <property type="match status" value="1"/>
</dbReference>
<reference evidence="18 19" key="1">
    <citation type="submission" date="2017-11" db="EMBL/GenBank/DDBJ databases">
        <title>Infants hospitalized years apart are colonized by the same room-sourced microbial strains.</title>
        <authorList>
            <person name="Brooks B."/>
            <person name="Olm M.R."/>
            <person name="Firek B.A."/>
            <person name="Baker R."/>
            <person name="Thomas B.C."/>
            <person name="Morowitz M.J."/>
            <person name="Banfield J.F."/>
        </authorList>
    </citation>
    <scope>NUCLEOTIDE SEQUENCE [LARGE SCALE GENOMIC DNA]</scope>
    <source>
        <strain evidence="18">S2_009_000_R2_76</strain>
    </source>
</reference>
<keyword evidence="6 13" id="KW-0436">Ligase</keyword>
<keyword evidence="7 16" id="KW-0547">Nucleotide-binding</keyword>
<evidence type="ECO:0000256" key="9">
    <source>
        <dbReference type="ARBA" id="ARBA00022960"/>
    </source>
</evidence>
<dbReference type="InterPro" id="IPR011127">
    <property type="entry name" value="Dala_Dala_lig_N"/>
</dbReference>
<dbReference type="InterPro" id="IPR011095">
    <property type="entry name" value="Dala_Dala_lig_C"/>
</dbReference>
<dbReference type="SUPFAM" id="SSF56059">
    <property type="entry name" value="Glutathione synthetase ATP-binding domain-like"/>
    <property type="match status" value="1"/>
</dbReference>
<dbReference type="GO" id="GO:0071555">
    <property type="term" value="P:cell wall organization"/>
    <property type="evidence" value="ECO:0007669"/>
    <property type="project" value="UniProtKB-KW"/>
</dbReference>
<evidence type="ECO:0000256" key="6">
    <source>
        <dbReference type="ARBA" id="ARBA00022598"/>
    </source>
</evidence>
<evidence type="ECO:0000256" key="16">
    <source>
        <dbReference type="PROSITE-ProRule" id="PRU00409"/>
    </source>
</evidence>
<keyword evidence="9 13" id="KW-0133">Cell shape</keyword>
<dbReference type="Proteomes" id="UP000249645">
    <property type="component" value="Unassembled WGS sequence"/>
</dbReference>
<feature type="active site" evidence="14">
    <location>
        <position position="15"/>
    </location>
</feature>
<evidence type="ECO:0000256" key="4">
    <source>
        <dbReference type="ARBA" id="ARBA00012216"/>
    </source>
</evidence>
<accession>A0A2W5H7M1</accession>
<dbReference type="GO" id="GO:0008360">
    <property type="term" value="P:regulation of cell shape"/>
    <property type="evidence" value="ECO:0007669"/>
    <property type="project" value="UniProtKB-KW"/>
</dbReference>
<dbReference type="InterPro" id="IPR000291">
    <property type="entry name" value="D-Ala_lig_Van_CS"/>
</dbReference>